<organism evidence="2 3">
    <name type="scientific">Vitis vinifera</name>
    <name type="common">Grape</name>
    <dbReference type="NCBI Taxonomy" id="29760"/>
    <lineage>
        <taxon>Eukaryota</taxon>
        <taxon>Viridiplantae</taxon>
        <taxon>Streptophyta</taxon>
        <taxon>Embryophyta</taxon>
        <taxon>Tracheophyta</taxon>
        <taxon>Spermatophyta</taxon>
        <taxon>Magnoliopsida</taxon>
        <taxon>eudicotyledons</taxon>
        <taxon>Gunneridae</taxon>
        <taxon>Pentapetalae</taxon>
        <taxon>rosids</taxon>
        <taxon>Vitales</taxon>
        <taxon>Vitaceae</taxon>
        <taxon>Viteae</taxon>
        <taxon>Vitis</taxon>
    </lineage>
</organism>
<evidence type="ECO:0000313" key="3">
    <source>
        <dbReference type="Proteomes" id="UP000288805"/>
    </source>
</evidence>
<dbReference type="EMBL" id="QGNW01000124">
    <property type="protein sequence ID" value="RVW94117.1"/>
    <property type="molecule type" value="Genomic_DNA"/>
</dbReference>
<evidence type="ECO:0000256" key="1">
    <source>
        <dbReference type="SAM" id="MobiDB-lite"/>
    </source>
</evidence>
<name>A0A438IBT8_VITVI</name>
<sequence length="558" mass="60785">MTASSEVRGGLKGGKCWFAVESKTFEISIEVVRRKPRGIILERSKDLSSWIRFGEKSLSYLLEEGKGLVGGWFLLAKKLRALGVSTPALSKACPGVSTSVKGGCSFKGKEKGKGTFKGKEKGKRTYAEVTRVKIGELGESLWVHLGDRELLCREEQLSRCLVGCFGDSFESVPPLSSLTGGSGRFKEREFLLQRWGLEVGCFWNGSHAKEVWLQWARILVRASGKNMPGALQVVARHTCWVVRLWWETPPWVSQVVPRSAFHKRARCEVGDEGVGDACAGDSVRETQIGRPAKGFELDSTLSGHGPGPGIVGWEQFKGREMLDSRGGAGWAVGSKPFSPVGAGVVENSKGPFGPILKEAHPCLFRWLFSSKAPLESIVGALGLEQVELADEDFNVGGSLPGRSTFTDEALMDEASSGLEGSTAGAMDWDPLRVVPTEDLLVLDGRKEPPRGSTGSVSATELAIVPVGSGYASPIVERIDFQLEEGGGRDEGWNSSCLAKFSRCLGMLTKEFVEEILYLLRRMKGRIDQKGQDGASRKTKLMSSKSSRELKKLEWTVSY</sequence>
<gene>
    <name evidence="2" type="ORF">CK203_038230</name>
</gene>
<comment type="caution">
    <text evidence="2">The sequence shown here is derived from an EMBL/GenBank/DDBJ whole genome shotgun (WGS) entry which is preliminary data.</text>
</comment>
<accession>A0A438IBT8</accession>
<evidence type="ECO:0008006" key="4">
    <source>
        <dbReference type="Google" id="ProtNLM"/>
    </source>
</evidence>
<feature type="region of interest" description="Disordered" evidence="1">
    <location>
        <begin position="528"/>
        <end position="548"/>
    </location>
</feature>
<reference evidence="2 3" key="1">
    <citation type="journal article" date="2018" name="PLoS Genet.">
        <title>Population sequencing reveals clonal diversity and ancestral inbreeding in the grapevine cultivar Chardonnay.</title>
        <authorList>
            <person name="Roach M.J."/>
            <person name="Johnson D.L."/>
            <person name="Bohlmann J."/>
            <person name="van Vuuren H.J."/>
            <person name="Jones S.J."/>
            <person name="Pretorius I.S."/>
            <person name="Schmidt S.A."/>
            <person name="Borneman A.R."/>
        </authorList>
    </citation>
    <scope>NUCLEOTIDE SEQUENCE [LARGE SCALE GENOMIC DNA]</scope>
    <source>
        <strain evidence="3">cv. Chardonnay</strain>
        <tissue evidence="2">Leaf</tissue>
    </source>
</reference>
<proteinExistence type="predicted"/>
<evidence type="ECO:0000313" key="2">
    <source>
        <dbReference type="EMBL" id="RVW94117.1"/>
    </source>
</evidence>
<protein>
    <recommendedName>
        <fullName evidence="4">DUF4283 domain-containing protein</fullName>
    </recommendedName>
</protein>
<dbReference type="AlphaFoldDB" id="A0A438IBT8"/>
<dbReference type="Proteomes" id="UP000288805">
    <property type="component" value="Unassembled WGS sequence"/>
</dbReference>